<evidence type="ECO:0000313" key="1">
    <source>
        <dbReference type="EMBL" id="KIU00899.1"/>
    </source>
</evidence>
<protein>
    <submittedName>
        <fullName evidence="1">Uncharacterized protein</fullName>
    </submittedName>
</protein>
<dbReference type="AlphaFoldDB" id="A0AA40JQC8"/>
<sequence>MQGAVPGGAIPPGPPVPAAALRESPLAQRRRRCCRPGDRHAIGRGRDIIEPGLLAKGDAGRIAAMLAADAELDVGPRRAAPLGG</sequence>
<dbReference type="EMBL" id="JXIG01000579">
    <property type="protein sequence ID" value="KIU00899.1"/>
    <property type="molecule type" value="Genomic_DNA"/>
</dbReference>
<accession>A0AA40JQC8</accession>
<organism evidence="1 2">
    <name type="scientific">Staphylococcus aureus</name>
    <dbReference type="NCBI Taxonomy" id="1280"/>
    <lineage>
        <taxon>Bacteria</taxon>
        <taxon>Bacillati</taxon>
        <taxon>Bacillota</taxon>
        <taxon>Bacilli</taxon>
        <taxon>Bacillales</taxon>
        <taxon>Staphylococcaceae</taxon>
        <taxon>Staphylococcus</taxon>
    </lineage>
</organism>
<comment type="caution">
    <text evidence="1">The sequence shown here is derived from an EMBL/GenBank/DDBJ whole genome shotgun (WGS) entry which is preliminary data.</text>
</comment>
<proteinExistence type="predicted"/>
<dbReference type="Proteomes" id="UP000032274">
    <property type="component" value="Unassembled WGS sequence"/>
</dbReference>
<reference evidence="1 2" key="1">
    <citation type="submission" date="2015-01" db="EMBL/GenBank/DDBJ databases">
        <title>Characterization of Swiss Staphylococcus aureus strains involved in food poisoning.</title>
        <authorList>
            <person name="Crovadore J."/>
            <person name="Chablais R."/>
            <person name="Tonacini J."/>
            <person name="Schnyder B."/>
            <person name="Lefort F."/>
        </authorList>
    </citation>
    <scope>NUCLEOTIDE SEQUENCE [LARGE SCALE GENOMIC DNA]</scope>
    <source>
        <strain evidence="1 2">SA-120</strain>
    </source>
</reference>
<evidence type="ECO:0000313" key="2">
    <source>
        <dbReference type="Proteomes" id="UP000032274"/>
    </source>
</evidence>
<gene>
    <name evidence="1" type="ORF">QU38_02765</name>
</gene>
<feature type="non-terminal residue" evidence="1">
    <location>
        <position position="84"/>
    </location>
</feature>
<name>A0AA40JQC8_STAAU</name>